<dbReference type="STRING" id="1142394.PSMK_11300"/>
<feature type="compositionally biased region" description="Pro residues" evidence="1">
    <location>
        <begin position="1"/>
        <end position="23"/>
    </location>
</feature>
<evidence type="ECO:0000313" key="2">
    <source>
        <dbReference type="EMBL" id="BAM03289.1"/>
    </source>
</evidence>
<feature type="region of interest" description="Disordered" evidence="1">
    <location>
        <begin position="138"/>
        <end position="185"/>
    </location>
</feature>
<feature type="region of interest" description="Disordered" evidence="1">
    <location>
        <begin position="1"/>
        <end position="32"/>
    </location>
</feature>
<accession>I0IDF1</accession>
<evidence type="ECO:0000313" key="3">
    <source>
        <dbReference type="Proteomes" id="UP000007881"/>
    </source>
</evidence>
<dbReference type="KEGG" id="phm:PSMK_11300"/>
<feature type="compositionally biased region" description="Basic and acidic residues" evidence="1">
    <location>
        <begin position="159"/>
        <end position="176"/>
    </location>
</feature>
<organism evidence="2 3">
    <name type="scientific">Phycisphaera mikurensis (strain NBRC 102666 / KCTC 22515 / FYK2301M01)</name>
    <dbReference type="NCBI Taxonomy" id="1142394"/>
    <lineage>
        <taxon>Bacteria</taxon>
        <taxon>Pseudomonadati</taxon>
        <taxon>Planctomycetota</taxon>
        <taxon>Phycisphaerae</taxon>
        <taxon>Phycisphaerales</taxon>
        <taxon>Phycisphaeraceae</taxon>
        <taxon>Phycisphaera</taxon>
    </lineage>
</organism>
<dbReference type="Proteomes" id="UP000007881">
    <property type="component" value="Chromosome"/>
</dbReference>
<keyword evidence="3" id="KW-1185">Reference proteome</keyword>
<dbReference type="EMBL" id="AP012338">
    <property type="protein sequence ID" value="BAM03289.1"/>
    <property type="molecule type" value="Genomic_DNA"/>
</dbReference>
<reference evidence="2 3" key="1">
    <citation type="submission" date="2012-02" db="EMBL/GenBank/DDBJ databases">
        <title>Complete genome sequence of Phycisphaera mikurensis NBRC 102666.</title>
        <authorList>
            <person name="Ankai A."/>
            <person name="Hosoyama A."/>
            <person name="Terui Y."/>
            <person name="Sekine M."/>
            <person name="Fukai R."/>
            <person name="Kato Y."/>
            <person name="Nakamura S."/>
            <person name="Yamada-Narita S."/>
            <person name="Kawakoshi A."/>
            <person name="Fukunaga Y."/>
            <person name="Yamazaki S."/>
            <person name="Fujita N."/>
        </authorList>
    </citation>
    <scope>NUCLEOTIDE SEQUENCE [LARGE SCALE GENOMIC DNA]</scope>
    <source>
        <strain evidence="3">NBRC 102666 / KCTC 22515 / FYK2301M01</strain>
    </source>
</reference>
<name>I0IDF1_PHYMF</name>
<sequence length="185" mass="19477">MDTTPPTPPIPPTRPADPHPGPAAEPAVDSTAETRRLLAEAKAAFAAEQAAADAEEAAAGPSLLSRGKKLAEDVRDDPVQAVTDRLDDRLGDHKKAVALGLIAAGAVVLLQSRWVRRKAIPVVASAGTAYLQTKARDWFRGGGDDAPSPKIKTPRPKPRRGDAVKPPVDERPRTVDEALDEPAAS</sequence>
<dbReference type="RefSeq" id="WP_014436508.1">
    <property type="nucleotide sequence ID" value="NC_017080.1"/>
</dbReference>
<evidence type="ECO:0008006" key="4">
    <source>
        <dbReference type="Google" id="ProtNLM"/>
    </source>
</evidence>
<evidence type="ECO:0000256" key="1">
    <source>
        <dbReference type="SAM" id="MobiDB-lite"/>
    </source>
</evidence>
<proteinExistence type="predicted"/>
<gene>
    <name evidence="2" type="ordered locus">PSMK_11300</name>
</gene>
<protein>
    <recommendedName>
        <fullName evidence="4">DUF3618 domain-containing protein</fullName>
    </recommendedName>
</protein>
<dbReference type="AlphaFoldDB" id="I0IDF1"/>
<dbReference type="HOGENOM" id="CLU_1460030_0_0_0"/>